<dbReference type="OrthoDB" id="6130531at2759"/>
<evidence type="ECO:0000313" key="4">
    <source>
        <dbReference type="EMBL" id="CAD5227023.1"/>
    </source>
</evidence>
<dbReference type="AlphaFoldDB" id="A0A7I8WUC9"/>
<dbReference type="Gene3D" id="2.10.25.10">
    <property type="entry name" value="Laminin"/>
    <property type="match status" value="2"/>
</dbReference>
<proteinExistence type="predicted"/>
<reference evidence="4" key="1">
    <citation type="submission" date="2020-09" db="EMBL/GenBank/DDBJ databases">
        <authorList>
            <person name="Kikuchi T."/>
        </authorList>
    </citation>
    <scope>NUCLEOTIDE SEQUENCE</scope>
    <source>
        <strain evidence="4">Ka4C1</strain>
    </source>
</reference>
<name>A0A7I8WUC9_BURXY</name>
<dbReference type="PROSITE" id="PS50026">
    <property type="entry name" value="EGF_3"/>
    <property type="match status" value="1"/>
</dbReference>
<sequence length="269" mass="30271">MPWKFVCLIFLFDMSMSVYSLRVMWSRTLLLLLFAPLCLAQKKNKETDDEYNKLIPLNEVPIGCKAATNGYAIVDGGLEKCEEFTKEASDETEEDNKYEHFKCKHLRVHGEVKDGKCVCKPNWQGPTCNEYRGCPEGKTLFNRVCADQCRHGGTIAFTQKNVECICQAPWDGRFCDRLACWRMAPKEHERRWKNANNTCVCAKGLKGEECDEVVGCEHGEFNGGYCQCAEGYKGETCALKCTPGVSCSSNRPAIVLGALTLVLAMIFLR</sequence>
<keyword evidence="5" id="KW-1185">Reference proteome</keyword>
<evidence type="ECO:0000313" key="5">
    <source>
        <dbReference type="Proteomes" id="UP000659654"/>
    </source>
</evidence>
<dbReference type="PROSITE" id="PS00022">
    <property type="entry name" value="EGF_1"/>
    <property type="match status" value="2"/>
</dbReference>
<evidence type="ECO:0000259" key="3">
    <source>
        <dbReference type="PROSITE" id="PS50026"/>
    </source>
</evidence>
<dbReference type="Proteomes" id="UP000659654">
    <property type="component" value="Unassembled WGS sequence"/>
</dbReference>
<feature type="chain" id="PRO_5035384861" evidence="2">
    <location>
        <begin position="41"/>
        <end position="269"/>
    </location>
</feature>
<organism evidence="4 5">
    <name type="scientific">Bursaphelenchus xylophilus</name>
    <name type="common">Pinewood nematode worm</name>
    <name type="synonym">Aphelenchoides xylophilus</name>
    <dbReference type="NCBI Taxonomy" id="6326"/>
    <lineage>
        <taxon>Eukaryota</taxon>
        <taxon>Metazoa</taxon>
        <taxon>Ecdysozoa</taxon>
        <taxon>Nematoda</taxon>
        <taxon>Chromadorea</taxon>
        <taxon>Rhabditida</taxon>
        <taxon>Tylenchina</taxon>
        <taxon>Tylenchomorpha</taxon>
        <taxon>Aphelenchoidea</taxon>
        <taxon>Aphelenchoididae</taxon>
        <taxon>Bursaphelenchus</taxon>
    </lineage>
</organism>
<keyword evidence="2" id="KW-0732">Signal</keyword>
<comment type="caution">
    <text evidence="1">Lacks conserved residue(s) required for the propagation of feature annotation.</text>
</comment>
<feature type="disulfide bond" evidence="1">
    <location>
        <begin position="166"/>
        <end position="175"/>
    </location>
</feature>
<dbReference type="PROSITE" id="PS01186">
    <property type="entry name" value="EGF_2"/>
    <property type="match status" value="1"/>
</dbReference>
<evidence type="ECO:0000256" key="1">
    <source>
        <dbReference type="PROSITE-ProRule" id="PRU00076"/>
    </source>
</evidence>
<dbReference type="Pfam" id="PF23106">
    <property type="entry name" value="EGF_Teneurin"/>
    <property type="match status" value="1"/>
</dbReference>
<accession>A0A7I8WUC9</accession>
<dbReference type="SMART" id="SM00181">
    <property type="entry name" value="EGF"/>
    <property type="match status" value="3"/>
</dbReference>
<keyword evidence="1" id="KW-0245">EGF-like domain</keyword>
<dbReference type="Proteomes" id="UP000582659">
    <property type="component" value="Unassembled WGS sequence"/>
</dbReference>
<dbReference type="EMBL" id="CAJFDI010000004">
    <property type="protein sequence ID" value="CAD5227023.1"/>
    <property type="molecule type" value="Genomic_DNA"/>
</dbReference>
<dbReference type="InterPro" id="IPR000742">
    <property type="entry name" value="EGF"/>
</dbReference>
<keyword evidence="1" id="KW-1015">Disulfide bond</keyword>
<evidence type="ECO:0000256" key="2">
    <source>
        <dbReference type="SAM" id="SignalP"/>
    </source>
</evidence>
<gene>
    <name evidence="4" type="ORF">BXYJ_LOCUS9568</name>
</gene>
<feature type="domain" description="EGF-like" evidence="3">
    <location>
        <begin position="141"/>
        <end position="176"/>
    </location>
</feature>
<comment type="caution">
    <text evidence="4">The sequence shown here is derived from an EMBL/GenBank/DDBJ whole genome shotgun (WGS) entry which is preliminary data.</text>
</comment>
<dbReference type="EMBL" id="CAJFCV020000004">
    <property type="protein sequence ID" value="CAG9116682.1"/>
    <property type="molecule type" value="Genomic_DNA"/>
</dbReference>
<protein>
    <submittedName>
        <fullName evidence="4">(pine wood nematode) hypothetical protein</fullName>
    </submittedName>
</protein>
<feature type="signal peptide" evidence="2">
    <location>
        <begin position="1"/>
        <end position="40"/>
    </location>
</feature>